<sequence>MLAGAGRSGRDRDIFAQRAGFGGKQPRRGPAHLDHGARAARCGAFCGHRFGAIGESQGGAGTLEQGLGDEQTKAHALVFRAGAALGRAAVQERVADPAEHAGRIAAAVVGDAHGDLLAGPFGIDPDRALCEVDGVLHQVAQRVDEFGIAIDRRLPVRAAGGGGGLEADLLAAVEMRLGRLAQHGKQRRRAQVQVVLSGAAHRAQDVAAAVGLLADQQRVLVQLGPVVELVGQLRGDQLDRGKRRAEFMRRRRHHAAEVGQLLLAGQRKLCRQQRVAHRMDLAGDAVGIAAEEDYPDHDRDPGAEFDHRRHRQLDPVLRGQRQVEECDEGDHRDRGGAQQQRRAQLERSGGDRRGHQDQQRERIVQPAGEGEQQRELRGVEEQRRRHLGLAQPPAFREEPDRHQVRGDRGADRGQAQRQVERDVEPVAGDEQRAELPGDRGPAQEDQRAQPDPVLMAFGQAQSGFGPFRHLRSDPDPYFMGPVVTFSVANLDSSVPPCDQCTAHRKDRR</sequence>
<evidence type="ECO:0000256" key="1">
    <source>
        <dbReference type="SAM" id="MobiDB-lite"/>
    </source>
</evidence>
<gene>
    <name evidence="2" type="ORF">SDC9_06546</name>
</gene>
<feature type="compositionally biased region" description="Basic and acidic residues" evidence="1">
    <location>
        <begin position="418"/>
        <end position="448"/>
    </location>
</feature>
<organism evidence="2">
    <name type="scientific">bioreactor metagenome</name>
    <dbReference type="NCBI Taxonomy" id="1076179"/>
    <lineage>
        <taxon>unclassified sequences</taxon>
        <taxon>metagenomes</taxon>
        <taxon>ecological metagenomes</taxon>
    </lineage>
</organism>
<dbReference type="EMBL" id="VSSQ01000013">
    <property type="protein sequence ID" value="MPL60981.1"/>
    <property type="molecule type" value="Genomic_DNA"/>
</dbReference>
<feature type="compositionally biased region" description="Basic and acidic residues" evidence="1">
    <location>
        <begin position="296"/>
        <end position="307"/>
    </location>
</feature>
<comment type="caution">
    <text evidence="2">The sequence shown here is derived from an EMBL/GenBank/DDBJ whole genome shotgun (WGS) entry which is preliminary data.</text>
</comment>
<feature type="region of interest" description="Disordered" evidence="1">
    <location>
        <begin position="292"/>
        <end position="454"/>
    </location>
</feature>
<feature type="compositionally biased region" description="Basic and acidic residues" evidence="1">
    <location>
        <begin position="343"/>
        <end position="363"/>
    </location>
</feature>
<proteinExistence type="predicted"/>
<reference evidence="2" key="1">
    <citation type="submission" date="2019-08" db="EMBL/GenBank/DDBJ databases">
        <authorList>
            <person name="Kucharzyk K."/>
            <person name="Murdoch R.W."/>
            <person name="Higgins S."/>
            <person name="Loffler F."/>
        </authorList>
    </citation>
    <scope>NUCLEOTIDE SEQUENCE</scope>
</reference>
<name>A0A644T4Z2_9ZZZZ</name>
<accession>A0A644T4Z2</accession>
<feature type="compositionally biased region" description="Basic and acidic residues" evidence="1">
    <location>
        <begin position="321"/>
        <end position="335"/>
    </location>
</feature>
<feature type="compositionally biased region" description="Basic and acidic residues" evidence="1">
    <location>
        <begin position="371"/>
        <end position="383"/>
    </location>
</feature>
<evidence type="ECO:0000313" key="2">
    <source>
        <dbReference type="EMBL" id="MPL60981.1"/>
    </source>
</evidence>
<feature type="compositionally biased region" description="Basic and acidic residues" evidence="1">
    <location>
        <begin position="395"/>
        <end position="411"/>
    </location>
</feature>
<protein>
    <submittedName>
        <fullName evidence="2">Uncharacterized protein</fullName>
    </submittedName>
</protein>
<dbReference type="AlphaFoldDB" id="A0A644T4Z2"/>